<comment type="caution">
    <text evidence="3">The sequence shown here is derived from an EMBL/GenBank/DDBJ whole genome shotgun (WGS) entry which is preliminary data.</text>
</comment>
<dbReference type="OrthoDB" id="9771846at2"/>
<name>A0A415P4Q9_9FIRM</name>
<dbReference type="EMBL" id="QRPK01000063">
    <property type="protein sequence ID" value="RHM07606.1"/>
    <property type="molecule type" value="Genomic_DNA"/>
</dbReference>
<evidence type="ECO:0000256" key="2">
    <source>
        <dbReference type="ARBA" id="ARBA00022679"/>
    </source>
</evidence>
<evidence type="ECO:0000313" key="4">
    <source>
        <dbReference type="Proteomes" id="UP000284868"/>
    </source>
</evidence>
<gene>
    <name evidence="3" type="ORF">DWZ83_09000</name>
</gene>
<evidence type="ECO:0000313" key="3">
    <source>
        <dbReference type="EMBL" id="RHM07606.1"/>
    </source>
</evidence>
<dbReference type="PANTHER" id="PTHR34136:SF1">
    <property type="entry name" value="UDP-N-ACETYL-D-MANNOSAMINURONIC ACID TRANSFERASE"/>
    <property type="match status" value="1"/>
</dbReference>
<dbReference type="InterPro" id="IPR004629">
    <property type="entry name" value="WecG_TagA_CpsF"/>
</dbReference>
<organism evidence="3 4">
    <name type="scientific">Amedibacillus dolichus</name>
    <dbReference type="NCBI Taxonomy" id="31971"/>
    <lineage>
        <taxon>Bacteria</taxon>
        <taxon>Bacillati</taxon>
        <taxon>Bacillota</taxon>
        <taxon>Erysipelotrichia</taxon>
        <taxon>Erysipelotrichales</taxon>
        <taxon>Erysipelotrichaceae</taxon>
        <taxon>Amedibacillus</taxon>
    </lineage>
</organism>
<evidence type="ECO:0000256" key="1">
    <source>
        <dbReference type="ARBA" id="ARBA00022676"/>
    </source>
</evidence>
<proteinExistence type="predicted"/>
<protein>
    <submittedName>
        <fullName evidence="3">Uncharacterized protein</fullName>
    </submittedName>
</protein>
<dbReference type="Pfam" id="PF03808">
    <property type="entry name" value="Glyco_tran_WecG"/>
    <property type="match status" value="1"/>
</dbReference>
<reference evidence="3 4" key="1">
    <citation type="submission" date="2018-08" db="EMBL/GenBank/DDBJ databases">
        <title>A genome reference for cultivated species of the human gut microbiota.</title>
        <authorList>
            <person name="Zou Y."/>
            <person name="Xue W."/>
            <person name="Luo G."/>
        </authorList>
    </citation>
    <scope>NUCLEOTIDE SEQUENCE [LARGE SCALE GENOMIC DNA]</scope>
    <source>
        <strain evidence="3 4">AF35-6BH</strain>
    </source>
</reference>
<keyword evidence="4" id="KW-1185">Reference proteome</keyword>
<dbReference type="RefSeq" id="WP_118365837.1">
    <property type="nucleotide sequence ID" value="NZ_QRPK01000063.1"/>
</dbReference>
<dbReference type="AlphaFoldDB" id="A0A415P4Q9"/>
<sequence length="151" mass="17390">MNEPERIKIIGVDISVVNFDLAQKYLFDNFDLARGGYICAANVHTTVTAHEDKNYRKVQNSSFMTLPDGKPLSVVGKKRGKSSMERVTGPDFLEEVLKRTENTEFKHYFYGTTQENLDNFISTIKRNYQNLKIAGAEPRFLDLFLTKRKMN</sequence>
<accession>A0A415P4Q9</accession>
<keyword evidence="1" id="KW-0328">Glycosyltransferase</keyword>
<dbReference type="Proteomes" id="UP000284868">
    <property type="component" value="Unassembled WGS sequence"/>
</dbReference>
<keyword evidence="2" id="KW-0808">Transferase</keyword>
<dbReference type="PANTHER" id="PTHR34136">
    <property type="match status" value="1"/>
</dbReference>
<dbReference type="GO" id="GO:0016758">
    <property type="term" value="F:hexosyltransferase activity"/>
    <property type="evidence" value="ECO:0007669"/>
    <property type="project" value="TreeGrafter"/>
</dbReference>